<comment type="similarity">
    <text evidence="1">Belongs to the DprA/Smf family.</text>
</comment>
<evidence type="ECO:0000256" key="1">
    <source>
        <dbReference type="ARBA" id="ARBA00006525"/>
    </source>
</evidence>
<dbReference type="InterPro" id="IPR036388">
    <property type="entry name" value="WH-like_DNA-bd_sf"/>
</dbReference>
<gene>
    <name evidence="5" type="primary">dprA</name>
    <name evidence="5" type="ORF">H8711_01100</name>
</gene>
<reference evidence="5" key="1">
    <citation type="submission" date="2020-08" db="EMBL/GenBank/DDBJ databases">
        <title>Genome public.</title>
        <authorList>
            <person name="Liu C."/>
            <person name="Sun Q."/>
        </authorList>
    </citation>
    <scope>NUCLEOTIDE SEQUENCE</scope>
    <source>
        <strain evidence="5">NSJ-31</strain>
    </source>
</reference>
<dbReference type="Pfam" id="PF17782">
    <property type="entry name" value="WHD_DprA"/>
    <property type="match status" value="1"/>
</dbReference>
<feature type="region of interest" description="Disordered" evidence="2">
    <location>
        <begin position="296"/>
        <end position="316"/>
    </location>
</feature>
<dbReference type="Gene3D" id="1.10.10.10">
    <property type="entry name" value="Winged helix-like DNA-binding domain superfamily/Winged helix DNA-binding domain"/>
    <property type="match status" value="1"/>
</dbReference>
<evidence type="ECO:0000256" key="2">
    <source>
        <dbReference type="SAM" id="MobiDB-lite"/>
    </source>
</evidence>
<feature type="domain" description="Smf/DprA SLOG" evidence="3">
    <location>
        <begin position="75"/>
        <end position="281"/>
    </location>
</feature>
<dbReference type="AlphaFoldDB" id="A0A926DY20"/>
<organism evidence="5 6">
    <name type="scientific">Ligaoa zhengdingensis</name>
    <dbReference type="NCBI Taxonomy" id="2763658"/>
    <lineage>
        <taxon>Bacteria</taxon>
        <taxon>Bacillati</taxon>
        <taxon>Bacillota</taxon>
        <taxon>Clostridia</taxon>
        <taxon>Eubacteriales</taxon>
        <taxon>Oscillospiraceae</taxon>
        <taxon>Ligaoa</taxon>
    </lineage>
</organism>
<evidence type="ECO:0000313" key="6">
    <source>
        <dbReference type="Proteomes" id="UP000653127"/>
    </source>
</evidence>
<dbReference type="NCBIfam" id="TIGR00732">
    <property type="entry name" value="dprA"/>
    <property type="match status" value="1"/>
</dbReference>
<sequence>MADLEYWVWLSLAFEKANGVTDEILRRGADPEQLYNERGAAWLAAGDNRRLRRPGLMDQARRIVERMAREKVDVLSPENPRYPDRLRHIYASPCVLYVEGSLDGIDDQLAIAMVGARRCSDYGSRAAVQLGSDLARAGAVIVSGLAEGIDSFSHSAAVRNDGRTIAVLGNGIDKTYPAQNKALREQIVENGAVITEFAPGTQPYPGNFPLRNRIISGLALGVVVVEAGEHSGSLITAHLALEQGKDIFAVPGSIFSPSSKGTFRLLQQGAAPASCAEDILEGYLDRFGGIVRLEERTEEDVPEQGPAEGISAVEQEPAGLSESALAVYRMLAGQPVTMEEMTLHLQKPVNEVLTALTELEIMGLVSALSGGRYRRTPIR</sequence>
<feature type="domain" description="DprA winged helix" evidence="4">
    <location>
        <begin position="314"/>
        <end position="371"/>
    </location>
</feature>
<dbReference type="GO" id="GO:0009294">
    <property type="term" value="P:DNA-mediated transformation"/>
    <property type="evidence" value="ECO:0007669"/>
    <property type="project" value="InterPro"/>
</dbReference>
<proteinExistence type="inferred from homology"/>
<protein>
    <submittedName>
        <fullName evidence="5">DNA-protecting protein DprA</fullName>
    </submittedName>
</protein>
<dbReference type="Pfam" id="PF02481">
    <property type="entry name" value="DNA_processg_A"/>
    <property type="match status" value="1"/>
</dbReference>
<comment type="caution">
    <text evidence="5">The sequence shown here is derived from an EMBL/GenBank/DDBJ whole genome shotgun (WGS) entry which is preliminary data.</text>
</comment>
<accession>A0A926DY20</accession>
<keyword evidence="6" id="KW-1185">Reference proteome</keyword>
<evidence type="ECO:0000313" key="5">
    <source>
        <dbReference type="EMBL" id="MBC8545534.1"/>
    </source>
</evidence>
<dbReference type="SUPFAM" id="SSF102405">
    <property type="entry name" value="MCP/YpsA-like"/>
    <property type="match status" value="1"/>
</dbReference>
<dbReference type="RefSeq" id="WP_249281686.1">
    <property type="nucleotide sequence ID" value="NZ_JACRST010000001.1"/>
</dbReference>
<dbReference type="PANTHER" id="PTHR43022:SF1">
    <property type="entry name" value="PROTEIN SMF"/>
    <property type="match status" value="1"/>
</dbReference>
<name>A0A926DY20_9FIRM</name>
<dbReference type="PANTHER" id="PTHR43022">
    <property type="entry name" value="PROTEIN SMF"/>
    <property type="match status" value="1"/>
</dbReference>
<dbReference type="Gene3D" id="3.40.50.450">
    <property type="match status" value="1"/>
</dbReference>
<dbReference type="InterPro" id="IPR057666">
    <property type="entry name" value="DrpA_SLOG"/>
</dbReference>
<evidence type="ECO:0000259" key="3">
    <source>
        <dbReference type="Pfam" id="PF02481"/>
    </source>
</evidence>
<dbReference type="InterPro" id="IPR003488">
    <property type="entry name" value="DprA"/>
</dbReference>
<dbReference type="Proteomes" id="UP000653127">
    <property type="component" value="Unassembled WGS sequence"/>
</dbReference>
<dbReference type="EMBL" id="JACRST010000001">
    <property type="protein sequence ID" value="MBC8545534.1"/>
    <property type="molecule type" value="Genomic_DNA"/>
</dbReference>
<evidence type="ECO:0000259" key="4">
    <source>
        <dbReference type="Pfam" id="PF17782"/>
    </source>
</evidence>
<dbReference type="InterPro" id="IPR041614">
    <property type="entry name" value="DprA_WH"/>
</dbReference>